<dbReference type="InterPro" id="IPR010033">
    <property type="entry name" value="HAD_SF_ppase_IIIC"/>
</dbReference>
<dbReference type="Pfam" id="PF21211">
    <property type="entry name" value="FkbH_N"/>
    <property type="match status" value="1"/>
</dbReference>
<dbReference type="InterPro" id="IPR036412">
    <property type="entry name" value="HAD-like_sf"/>
</dbReference>
<dbReference type="KEGG" id="lck:HN018_16505"/>
<dbReference type="SUPFAM" id="SSF52266">
    <property type="entry name" value="SGNH hydrolase"/>
    <property type="match status" value="1"/>
</dbReference>
<protein>
    <submittedName>
        <fullName evidence="2">HAD-IIIC family phosphatase</fullName>
    </submittedName>
</protein>
<dbReference type="SUPFAM" id="SSF56784">
    <property type="entry name" value="HAD-like"/>
    <property type="match status" value="1"/>
</dbReference>
<evidence type="ECO:0000313" key="3">
    <source>
        <dbReference type="Proteomes" id="UP000500767"/>
    </source>
</evidence>
<dbReference type="RefSeq" id="WP_171833049.1">
    <property type="nucleotide sequence ID" value="NZ_CP053708.1"/>
</dbReference>
<proteinExistence type="predicted"/>
<feature type="domain" description="BF1531-like N-terminal" evidence="1">
    <location>
        <begin position="71"/>
        <end position="234"/>
    </location>
</feature>
<dbReference type="InterPro" id="IPR036514">
    <property type="entry name" value="SGNH_hydro_sf"/>
</dbReference>
<organism evidence="2 3">
    <name type="scientific">Lichenicola cladoniae</name>
    <dbReference type="NCBI Taxonomy" id="1484109"/>
    <lineage>
        <taxon>Bacteria</taxon>
        <taxon>Pseudomonadati</taxon>
        <taxon>Pseudomonadota</taxon>
        <taxon>Alphaproteobacteria</taxon>
        <taxon>Acetobacterales</taxon>
        <taxon>Acetobacteraceae</taxon>
        <taxon>Lichenicola</taxon>
    </lineage>
</organism>
<dbReference type="Gene3D" id="3.40.50.1000">
    <property type="entry name" value="HAD superfamily/HAD-like"/>
    <property type="match status" value="1"/>
</dbReference>
<dbReference type="NCBIfam" id="TIGR01686">
    <property type="entry name" value="FkbH"/>
    <property type="match status" value="1"/>
</dbReference>
<dbReference type="EMBL" id="CP053708">
    <property type="protein sequence ID" value="QKE91425.1"/>
    <property type="molecule type" value="Genomic_DNA"/>
</dbReference>
<reference evidence="2 3" key="1">
    <citation type="journal article" date="2014" name="World J. Microbiol. Biotechnol.">
        <title>Biodiversity and physiological characteristics of Antarctic and Arctic lichens-associated bacteria.</title>
        <authorList>
            <person name="Lee Y.M."/>
            <person name="Kim E.H."/>
            <person name="Lee H.K."/>
            <person name="Hong S.G."/>
        </authorList>
    </citation>
    <scope>NUCLEOTIDE SEQUENCE [LARGE SCALE GENOMIC DNA]</scope>
    <source>
        <strain evidence="2 3">PAMC 26569</strain>
    </source>
</reference>
<accession>A0A6M8HT70</accession>
<dbReference type="InterPro" id="IPR023214">
    <property type="entry name" value="HAD_sf"/>
</dbReference>
<sequence>MPKPSLAWLPEPTDFVPRIKALEAAGAVAWADLVALANHRLDFLKTERLDRLLQRHFADAPPPGLATRPVRLAVLGSSTTVHLLAPIRVAALRRNIWLTLHEGEYGQYQQELADVDAELHRFRPDIVLLSFDSRHVTAGLDVAADQAGADAALEDELSRMRRCWSLARSIGAAVIQQTVMPTLPTLMGNNEQRLSGSPLRLIARLNAALRPAADEAGVHLLALDDASARDGIADWHDPVLWHRAKQDITPVAAPVYGDMVGRLVAALQGRSSKCLVLDLDNTLWGGVIGDDGLEGIAIGQGSALGEAFLSVQAYAKSLAKRGVILAVCSKNDEANALSAFERHPEMLLKRSDISAFVANWDDKATNLRRIAADLSIGLDSLVFLDDNPFERNLVRAELPEVGVPEIPGDDPALMAQVLADAGYFEGLSITGEDRARTVQYQANRERAALESSATDMPAYLRSLDMQLVWRRFDRIGLGRIVQLINKTNQFNLTTRRRTEQQVATLMEDPNAFGLQLRLLDRFGDNGIIAIVIGQVDAARVCHIDTWLMSCRVLGRGVEDATLALIARTAAATGAETLVGEYIPTAKNGMVAGHYARLGFSDHAAQAHGGHLARLRLHDFVPADSYMAVTEGA</sequence>
<dbReference type="Gene3D" id="3.40.50.1110">
    <property type="entry name" value="SGNH hydrolase"/>
    <property type="match status" value="1"/>
</dbReference>
<dbReference type="NCBIfam" id="TIGR01681">
    <property type="entry name" value="HAD-SF-IIIC"/>
    <property type="match status" value="1"/>
</dbReference>
<dbReference type="Proteomes" id="UP000500767">
    <property type="component" value="Chromosome"/>
</dbReference>
<dbReference type="GO" id="GO:0016788">
    <property type="term" value="F:hydrolase activity, acting on ester bonds"/>
    <property type="evidence" value="ECO:0007669"/>
    <property type="project" value="UniProtKB-ARBA"/>
</dbReference>
<evidence type="ECO:0000259" key="1">
    <source>
        <dbReference type="Pfam" id="PF21211"/>
    </source>
</evidence>
<name>A0A6M8HT70_9PROT</name>
<gene>
    <name evidence="2" type="ORF">HN018_16505</name>
</gene>
<keyword evidence="3" id="KW-1185">Reference proteome</keyword>
<dbReference type="AlphaFoldDB" id="A0A6M8HT70"/>
<evidence type="ECO:0000313" key="2">
    <source>
        <dbReference type="EMBL" id="QKE91425.1"/>
    </source>
</evidence>
<dbReference type="InterPro" id="IPR049369">
    <property type="entry name" value="BF1531-like_N"/>
</dbReference>
<dbReference type="InterPro" id="IPR010037">
    <property type="entry name" value="FkbH_domain"/>
</dbReference>